<feature type="domain" description="HTH arsR-type" evidence="1">
    <location>
        <begin position="1"/>
        <end position="91"/>
    </location>
</feature>
<organism evidence="2 3">
    <name type="scientific">Candidatus Eisenbergiella merdavium</name>
    <dbReference type="NCBI Taxonomy" id="2838551"/>
    <lineage>
        <taxon>Bacteria</taxon>
        <taxon>Bacillati</taxon>
        <taxon>Bacillota</taxon>
        <taxon>Clostridia</taxon>
        <taxon>Lachnospirales</taxon>
        <taxon>Lachnospiraceae</taxon>
        <taxon>Eisenbergiella</taxon>
    </lineage>
</organism>
<comment type="caution">
    <text evidence="2">The sequence shown here is derived from an EMBL/GenBank/DDBJ whole genome shotgun (WGS) entry which is preliminary data.</text>
</comment>
<dbReference type="GO" id="GO:0003700">
    <property type="term" value="F:DNA-binding transcription factor activity"/>
    <property type="evidence" value="ECO:0007669"/>
    <property type="project" value="InterPro"/>
</dbReference>
<accession>A0A9D2NEF3</accession>
<dbReference type="SMART" id="SM00418">
    <property type="entry name" value="HTH_ARSR"/>
    <property type="match status" value="1"/>
</dbReference>
<evidence type="ECO:0000259" key="1">
    <source>
        <dbReference type="PROSITE" id="PS50987"/>
    </source>
</evidence>
<dbReference type="NCBIfam" id="NF033788">
    <property type="entry name" value="HTH_metalloreg"/>
    <property type="match status" value="1"/>
</dbReference>
<protein>
    <submittedName>
        <fullName evidence="2">Metalloregulator ArsR/SmtB family transcription factor</fullName>
    </submittedName>
</protein>
<sequence length="91" mass="10473">MKYEKSDLLDKKFKALANPTRREILILLSKKPLNAGEIATKFTISFASISHHLQKLEASKLIISRHIGINIQYSLCISEFEEIYLWIANLI</sequence>
<evidence type="ECO:0000313" key="2">
    <source>
        <dbReference type="EMBL" id="HJC23992.1"/>
    </source>
</evidence>
<dbReference type="AlphaFoldDB" id="A0A9D2NEF3"/>
<proteinExistence type="predicted"/>
<name>A0A9D2NEF3_9FIRM</name>
<dbReference type="InterPro" id="IPR011991">
    <property type="entry name" value="ArsR-like_HTH"/>
</dbReference>
<dbReference type="InterPro" id="IPR001845">
    <property type="entry name" value="HTH_ArsR_DNA-bd_dom"/>
</dbReference>
<dbReference type="Pfam" id="PF01022">
    <property type="entry name" value="HTH_5"/>
    <property type="match status" value="1"/>
</dbReference>
<dbReference type="PANTHER" id="PTHR38600:SF1">
    <property type="entry name" value="TRANSCRIPTIONAL REGULATORY PROTEIN"/>
    <property type="match status" value="1"/>
</dbReference>
<dbReference type="Proteomes" id="UP000823891">
    <property type="component" value="Unassembled WGS sequence"/>
</dbReference>
<reference evidence="2" key="1">
    <citation type="journal article" date="2021" name="PeerJ">
        <title>Extensive microbial diversity within the chicken gut microbiome revealed by metagenomics and culture.</title>
        <authorList>
            <person name="Gilroy R."/>
            <person name="Ravi A."/>
            <person name="Getino M."/>
            <person name="Pursley I."/>
            <person name="Horton D.L."/>
            <person name="Alikhan N.F."/>
            <person name="Baker D."/>
            <person name="Gharbi K."/>
            <person name="Hall N."/>
            <person name="Watson M."/>
            <person name="Adriaenssens E.M."/>
            <person name="Foster-Nyarko E."/>
            <person name="Jarju S."/>
            <person name="Secka A."/>
            <person name="Antonio M."/>
            <person name="Oren A."/>
            <person name="Chaudhuri R.R."/>
            <person name="La Ragione R."/>
            <person name="Hildebrand F."/>
            <person name="Pallen M.J."/>
        </authorList>
    </citation>
    <scope>NUCLEOTIDE SEQUENCE</scope>
    <source>
        <strain evidence="2">USAMLcec2-132</strain>
    </source>
</reference>
<dbReference type="CDD" id="cd00090">
    <property type="entry name" value="HTH_ARSR"/>
    <property type="match status" value="1"/>
</dbReference>
<gene>
    <name evidence="2" type="ORF">H9761_09835</name>
</gene>
<reference evidence="2" key="2">
    <citation type="submission" date="2021-04" db="EMBL/GenBank/DDBJ databases">
        <authorList>
            <person name="Gilroy R."/>
        </authorList>
    </citation>
    <scope>NUCLEOTIDE SEQUENCE</scope>
    <source>
        <strain evidence="2">USAMLcec2-132</strain>
    </source>
</reference>
<dbReference type="PANTHER" id="PTHR38600">
    <property type="entry name" value="TRANSCRIPTIONAL REGULATORY PROTEIN"/>
    <property type="match status" value="1"/>
</dbReference>
<dbReference type="PROSITE" id="PS50987">
    <property type="entry name" value="HTH_ARSR_2"/>
    <property type="match status" value="1"/>
</dbReference>
<dbReference type="EMBL" id="DWWS01000035">
    <property type="protein sequence ID" value="HJC23992.1"/>
    <property type="molecule type" value="Genomic_DNA"/>
</dbReference>
<evidence type="ECO:0000313" key="3">
    <source>
        <dbReference type="Proteomes" id="UP000823891"/>
    </source>
</evidence>